<feature type="compositionally biased region" description="Pro residues" evidence="12">
    <location>
        <begin position="123"/>
        <end position="148"/>
    </location>
</feature>
<dbReference type="InterPro" id="IPR009787">
    <property type="entry name" value="Jagunal"/>
</dbReference>
<dbReference type="InterPro" id="IPR034857">
    <property type="entry name" value="PB1_TFG"/>
</dbReference>
<feature type="chain" id="PRO_5041701887" evidence="13">
    <location>
        <begin position="25"/>
        <end position="1278"/>
    </location>
</feature>
<feature type="compositionally biased region" description="Pro residues" evidence="12">
    <location>
        <begin position="189"/>
        <end position="198"/>
    </location>
</feature>
<feature type="compositionally biased region" description="Low complexity" evidence="12">
    <location>
        <begin position="430"/>
        <end position="439"/>
    </location>
</feature>
<feature type="domain" description="PB1" evidence="15">
    <location>
        <begin position="880"/>
        <end position="961"/>
    </location>
</feature>
<dbReference type="PANTHER" id="PTHR15335:SF7">
    <property type="entry name" value="PROTEIN TFG"/>
    <property type="match status" value="1"/>
</dbReference>
<keyword evidence="5" id="KW-0272">Extracellular matrix</keyword>
<dbReference type="Pfam" id="PF07086">
    <property type="entry name" value="Jagunal"/>
    <property type="match status" value="1"/>
</dbReference>
<evidence type="ECO:0000256" key="6">
    <source>
        <dbReference type="ARBA" id="ARBA00022692"/>
    </source>
</evidence>
<feature type="compositionally biased region" description="Pro residues" evidence="12">
    <location>
        <begin position="553"/>
        <end position="564"/>
    </location>
</feature>
<evidence type="ECO:0000313" key="17">
    <source>
        <dbReference type="Proteomes" id="UP001187415"/>
    </source>
</evidence>
<evidence type="ECO:0000256" key="2">
    <source>
        <dbReference type="ARBA" id="ARBA00004498"/>
    </source>
</evidence>
<reference evidence="16" key="1">
    <citation type="submission" date="2023-07" db="EMBL/GenBank/DDBJ databases">
        <title>Chromosome-level Genome Assembly of Striped Snakehead (Channa striata).</title>
        <authorList>
            <person name="Liu H."/>
        </authorList>
    </citation>
    <scope>NUCLEOTIDE SEQUENCE</scope>
    <source>
        <strain evidence="16">Gz</strain>
        <tissue evidence="16">Muscle</tissue>
    </source>
</reference>
<feature type="compositionally biased region" description="Polar residues" evidence="12">
    <location>
        <begin position="1209"/>
        <end position="1236"/>
    </location>
</feature>
<feature type="compositionally biased region" description="Low complexity" evidence="12">
    <location>
        <begin position="1158"/>
        <end position="1175"/>
    </location>
</feature>
<keyword evidence="7 13" id="KW-0732">Signal</keyword>
<proteinExistence type="inferred from homology"/>
<dbReference type="InterPro" id="IPR000270">
    <property type="entry name" value="PB1_dom"/>
</dbReference>
<name>A0AA88MKS2_CHASR</name>
<evidence type="ECO:0000256" key="13">
    <source>
        <dbReference type="SAM" id="SignalP"/>
    </source>
</evidence>
<evidence type="ECO:0000256" key="12">
    <source>
        <dbReference type="SAM" id="MobiDB-lite"/>
    </source>
</evidence>
<dbReference type="FunFam" id="2.60.120.40:FF:000001">
    <property type="entry name" value="Complement C1q B chain"/>
    <property type="match status" value="1"/>
</dbReference>
<dbReference type="GO" id="GO:0048208">
    <property type="term" value="P:COPII vesicle coating"/>
    <property type="evidence" value="ECO:0007669"/>
    <property type="project" value="InterPro"/>
</dbReference>
<feature type="region of interest" description="Disordered" evidence="12">
    <location>
        <begin position="1062"/>
        <end position="1278"/>
    </location>
</feature>
<dbReference type="GO" id="GO:0005581">
    <property type="term" value="C:collagen trimer"/>
    <property type="evidence" value="ECO:0007669"/>
    <property type="project" value="UniProtKB-KW"/>
</dbReference>
<dbReference type="SMART" id="SM00666">
    <property type="entry name" value="PB1"/>
    <property type="match status" value="1"/>
</dbReference>
<evidence type="ECO:0000256" key="10">
    <source>
        <dbReference type="ARBA" id="ARBA00023119"/>
    </source>
</evidence>
<evidence type="ECO:0000256" key="3">
    <source>
        <dbReference type="ARBA" id="ARBA00008462"/>
    </source>
</evidence>
<dbReference type="InterPro" id="IPR008160">
    <property type="entry name" value="Collagen"/>
</dbReference>
<feature type="compositionally biased region" description="Pro residues" evidence="12">
    <location>
        <begin position="1241"/>
        <end position="1255"/>
    </location>
</feature>
<keyword evidence="9" id="KW-1133">Transmembrane helix</keyword>
<dbReference type="PANTHER" id="PTHR15335">
    <property type="entry name" value="PROTEIN TFG"/>
    <property type="match status" value="1"/>
</dbReference>
<gene>
    <name evidence="16" type="ORF">Q5P01_013751</name>
</gene>
<keyword evidence="4" id="KW-0964">Secreted</keyword>
<feature type="region of interest" description="Disordered" evidence="12">
    <location>
        <begin position="990"/>
        <end position="1024"/>
    </location>
</feature>
<dbReference type="PROSITE" id="PS51745">
    <property type="entry name" value="PB1"/>
    <property type="match status" value="1"/>
</dbReference>
<dbReference type="PRINTS" id="PR00007">
    <property type="entry name" value="COMPLEMNTC1Q"/>
</dbReference>
<feature type="domain" description="C1q" evidence="14">
    <location>
        <begin position="607"/>
        <end position="743"/>
    </location>
</feature>
<dbReference type="CDD" id="cd06401">
    <property type="entry name" value="PB1_TFG"/>
    <property type="match status" value="1"/>
</dbReference>
<evidence type="ECO:0000259" key="15">
    <source>
        <dbReference type="PROSITE" id="PS51745"/>
    </source>
</evidence>
<feature type="compositionally biased region" description="Low complexity" evidence="12">
    <location>
        <begin position="1183"/>
        <end position="1206"/>
    </location>
</feature>
<evidence type="ECO:0000256" key="11">
    <source>
        <dbReference type="ARBA" id="ARBA00023136"/>
    </source>
</evidence>
<keyword evidence="8" id="KW-0256">Endoplasmic reticulum</keyword>
<dbReference type="SMART" id="SM00110">
    <property type="entry name" value="C1Q"/>
    <property type="match status" value="1"/>
</dbReference>
<sequence>MPPLPAPQFLTLLQLVVITHVSGGAYYGHKQHPQPYQHLQHMGIGKEGFTQQQYLGKEVPYMQYPHYRKELPKLPMVKGKESALKGGGYKGSQDKGQTIPSGSEGIPQGEQGPAGPPGSQGPQGPPGPPGIGQPGRIGPPGPPGPPGLPGVGKPGAAGLPGKPGGNGEVGPQGEMGPRGEEGPAGQPGPQGPPGPPGLPGIGKTGVNGLPGQPGPKGEPGHKGLPGLPGLPGPKGDKGMGLPGQPGHKGLPGIPGPAGPRGLPGFGKPGLNGASGPQGPPGEKGHPGEKGPPGPPGEGGPPGPPGLPGQGKQGQNGLPGQPGMPGAKGHPGPPGLPGNPGLPGFGKPGLPGPKGDKGMSGPAGPLGPKGEKGHGGLPGMLGPPGPNGPPGPPGPMGPPGRLGAPGPKGDVGEEGPKGFDGAQGDPGPTGLPGKDGLPGEPGEPGPRGPPGPSGAKGEGGHKGPPGSPGPAGLHGPKGESGSPGEVGPQGLKGIPGMDGAAGPIGPPGLPGPKGDSGPPGLPGIAGEGRPGLPGPIGPPGKEGPSGPPGQAGQPGPPGPPGPPGVPGLSPEMSGVLSEMGPGLDGVKAGSYGKKGKYGGNGAEVMGASGLEMPAFTAVATTPFPPVGTPVIFDKLLYNGRQNYNPQTGLFTCDIPGIYYFAYHIHCKGANVWAALMRNNEPVMYTYDEYKKGFLDQASGSAVLPLQPGDTVYIQLPSDQASGLYAGHCSNVHPSHLLFGLNTSLNDEPERKYAAAINMTSRVGPRATSTNGNEFKHREKVAPHYQMSASLKSEVRKLNLVQLLLWLLVAAQVTVSHFNLVSHDTVSMPYQWEYPYLLSLIPLLCSSLSLPNNNIKRSSRLIQWEHNRSDGTMNGQLDLSGKLIIKAQLGDDIRRIPIHNEDITYDELVLMMQRVFRGKLQSNDEVTIKYKDEDDDLITIFDSSDLSFAIQCSRILKLTLFVNGQPRPLESSQVKYLRRELIELRNKVNNLLDSLEPPTEPGLAATAPESESVDGREGKVVAADPTVKQATPVSAASMSAFDPLKNQDEVNKNVISAFGLSEDQAQAPPAVAAEERSGTPDSIASSSSAAPQPGVPPQPQAPYTGVQQGPPAGMDGQVYQQYQAPGGYPPQQPGAPPQHQYGMQYPAGYSTQPGAPQPGAPQQQQFQNYTPPSSQAPAPGPGPAPAAGFQGGQQQPHPPQGAQQYPPGAFTPQNYTPQASQPANYSLPPSSQPASGFQNRPGYTPPPGSTVTPPPGAANPYARNRPPYGQGYTQPGPGYR</sequence>
<dbReference type="Pfam" id="PF01391">
    <property type="entry name" value="Collagen"/>
    <property type="match status" value="1"/>
</dbReference>
<keyword evidence="17" id="KW-1185">Reference proteome</keyword>
<accession>A0AA88MKS2</accession>
<dbReference type="EMBL" id="JAUPFM010000010">
    <property type="protein sequence ID" value="KAK2840011.1"/>
    <property type="molecule type" value="Genomic_DNA"/>
</dbReference>
<feature type="compositionally biased region" description="Low complexity" evidence="12">
    <location>
        <begin position="541"/>
        <end position="552"/>
    </location>
</feature>
<dbReference type="PROSITE" id="PS50871">
    <property type="entry name" value="C1Q"/>
    <property type="match status" value="1"/>
</dbReference>
<dbReference type="Proteomes" id="UP001187415">
    <property type="component" value="Unassembled WGS sequence"/>
</dbReference>
<feature type="compositionally biased region" description="Low complexity" evidence="12">
    <location>
        <begin position="314"/>
        <end position="329"/>
    </location>
</feature>
<comment type="similarity">
    <text evidence="3">Belongs to the jagunal family.</text>
</comment>
<evidence type="ECO:0000259" key="14">
    <source>
        <dbReference type="PROSITE" id="PS50871"/>
    </source>
</evidence>
<evidence type="ECO:0000256" key="9">
    <source>
        <dbReference type="ARBA" id="ARBA00022989"/>
    </source>
</evidence>
<feature type="signal peptide" evidence="13">
    <location>
        <begin position="1"/>
        <end position="24"/>
    </location>
</feature>
<dbReference type="Gene3D" id="2.60.120.40">
    <property type="match status" value="1"/>
</dbReference>
<dbReference type="InterPro" id="IPR053793">
    <property type="entry name" value="PB1-like"/>
</dbReference>
<comment type="caution">
    <text evidence="16">The sequence shown here is derived from an EMBL/GenBank/DDBJ whole genome shotgun (WGS) entry which is preliminary data.</text>
</comment>
<evidence type="ECO:0000256" key="8">
    <source>
        <dbReference type="ARBA" id="ARBA00022824"/>
    </source>
</evidence>
<keyword evidence="6" id="KW-0812">Transmembrane</keyword>
<feature type="compositionally biased region" description="Gly residues" evidence="12">
    <location>
        <begin position="161"/>
        <end position="170"/>
    </location>
</feature>
<evidence type="ECO:0000313" key="16">
    <source>
        <dbReference type="EMBL" id="KAK2840011.1"/>
    </source>
</evidence>
<feature type="compositionally biased region" description="Low complexity" evidence="12">
    <location>
        <begin position="493"/>
        <end position="502"/>
    </location>
</feature>
<feature type="compositionally biased region" description="Pro residues" evidence="12">
    <location>
        <begin position="380"/>
        <end position="397"/>
    </location>
</feature>
<dbReference type="InterPro" id="IPR008983">
    <property type="entry name" value="Tumour_necrosis_fac-like_dom"/>
</dbReference>
<feature type="compositionally biased region" description="Low complexity" evidence="12">
    <location>
        <begin position="1114"/>
        <end position="1124"/>
    </location>
</feature>
<keyword evidence="10" id="KW-0176">Collagen</keyword>
<dbReference type="GO" id="GO:0042802">
    <property type="term" value="F:identical protein binding"/>
    <property type="evidence" value="ECO:0007669"/>
    <property type="project" value="InterPro"/>
</dbReference>
<dbReference type="FunFam" id="3.10.20.90:FF:000045">
    <property type="entry name" value="TFG isoform 1"/>
    <property type="match status" value="1"/>
</dbReference>
<feature type="compositionally biased region" description="Low complexity" evidence="12">
    <location>
        <begin position="1264"/>
        <end position="1278"/>
    </location>
</feature>
<dbReference type="SUPFAM" id="SSF49842">
    <property type="entry name" value="TNF-like"/>
    <property type="match status" value="1"/>
</dbReference>
<dbReference type="InterPro" id="IPR033512">
    <property type="entry name" value="TFG"/>
</dbReference>
<dbReference type="SUPFAM" id="SSF54277">
    <property type="entry name" value="CAD &amp; PB1 domains"/>
    <property type="match status" value="1"/>
</dbReference>
<feature type="compositionally biased region" description="Pro residues" evidence="12">
    <location>
        <begin position="289"/>
        <end position="306"/>
    </location>
</feature>
<evidence type="ECO:0000256" key="7">
    <source>
        <dbReference type="ARBA" id="ARBA00022729"/>
    </source>
</evidence>
<feature type="compositionally biased region" description="Low complexity" evidence="12">
    <location>
        <begin position="398"/>
        <end position="407"/>
    </location>
</feature>
<dbReference type="Pfam" id="PF00386">
    <property type="entry name" value="C1q"/>
    <property type="match status" value="1"/>
</dbReference>
<keyword evidence="11" id="KW-0472">Membrane</keyword>
<comment type="subcellular location">
    <subcellularLocation>
        <location evidence="1">Endoplasmic reticulum membrane</location>
        <topology evidence="1">Multi-pass membrane protein</topology>
    </subcellularLocation>
    <subcellularLocation>
        <location evidence="2">Secreted</location>
        <location evidence="2">Extracellular space</location>
        <location evidence="2">Extracellular matrix</location>
    </subcellularLocation>
</comment>
<evidence type="ECO:0000256" key="1">
    <source>
        <dbReference type="ARBA" id="ARBA00004477"/>
    </source>
</evidence>
<dbReference type="Gene3D" id="3.10.20.90">
    <property type="entry name" value="Phosphatidylinositol 3-kinase Catalytic Subunit, Chain A, domain 1"/>
    <property type="match status" value="1"/>
</dbReference>
<feature type="region of interest" description="Disordered" evidence="12">
    <location>
        <begin position="82"/>
        <end position="584"/>
    </location>
</feature>
<evidence type="ECO:0000256" key="4">
    <source>
        <dbReference type="ARBA" id="ARBA00022525"/>
    </source>
</evidence>
<dbReference type="AlphaFoldDB" id="A0AA88MKS2"/>
<evidence type="ECO:0000256" key="5">
    <source>
        <dbReference type="ARBA" id="ARBA00022530"/>
    </source>
</evidence>
<dbReference type="GO" id="GO:0070971">
    <property type="term" value="C:endoplasmic reticulum exit site"/>
    <property type="evidence" value="ECO:0007669"/>
    <property type="project" value="TreeGrafter"/>
</dbReference>
<feature type="compositionally biased region" description="Pro residues" evidence="12">
    <location>
        <begin position="440"/>
        <end position="451"/>
    </location>
</feature>
<feature type="compositionally biased region" description="Pro residues" evidence="12">
    <location>
        <begin position="1125"/>
        <end position="1134"/>
    </location>
</feature>
<organism evidence="16 17">
    <name type="scientific">Channa striata</name>
    <name type="common">Snakehead murrel</name>
    <name type="synonym">Ophicephalus striatus</name>
    <dbReference type="NCBI Taxonomy" id="64152"/>
    <lineage>
        <taxon>Eukaryota</taxon>
        <taxon>Metazoa</taxon>
        <taxon>Chordata</taxon>
        <taxon>Craniata</taxon>
        <taxon>Vertebrata</taxon>
        <taxon>Euteleostomi</taxon>
        <taxon>Actinopterygii</taxon>
        <taxon>Neopterygii</taxon>
        <taxon>Teleostei</taxon>
        <taxon>Neoteleostei</taxon>
        <taxon>Acanthomorphata</taxon>
        <taxon>Anabantaria</taxon>
        <taxon>Anabantiformes</taxon>
        <taxon>Channoidei</taxon>
        <taxon>Channidae</taxon>
        <taxon>Channa</taxon>
    </lineage>
</organism>
<dbReference type="Pfam" id="PF00564">
    <property type="entry name" value="PB1"/>
    <property type="match status" value="1"/>
</dbReference>
<dbReference type="GO" id="GO:0007029">
    <property type="term" value="P:endoplasmic reticulum organization"/>
    <property type="evidence" value="ECO:0007669"/>
    <property type="project" value="InterPro"/>
</dbReference>
<dbReference type="GO" id="GO:0005789">
    <property type="term" value="C:endoplasmic reticulum membrane"/>
    <property type="evidence" value="ECO:0007669"/>
    <property type="project" value="UniProtKB-SubCell"/>
</dbReference>
<dbReference type="InterPro" id="IPR001073">
    <property type="entry name" value="C1q_dom"/>
</dbReference>
<protein>
    <submittedName>
        <fullName evidence="16">Uncharacterized protein</fullName>
    </submittedName>
</protein>